<evidence type="ECO:0000313" key="1">
    <source>
        <dbReference type="EMBL" id="KOM37408.1"/>
    </source>
</evidence>
<protein>
    <submittedName>
        <fullName evidence="1">Uncharacterized protein</fullName>
    </submittedName>
</protein>
<reference evidence="2" key="1">
    <citation type="journal article" date="2015" name="Proc. Natl. Acad. Sci. U.S.A.">
        <title>Genome sequencing of adzuki bean (Vigna angularis) provides insight into high starch and low fat accumulation and domestication.</title>
        <authorList>
            <person name="Yang K."/>
            <person name="Tian Z."/>
            <person name="Chen C."/>
            <person name="Luo L."/>
            <person name="Zhao B."/>
            <person name="Wang Z."/>
            <person name="Yu L."/>
            <person name="Li Y."/>
            <person name="Sun Y."/>
            <person name="Li W."/>
            <person name="Chen Y."/>
            <person name="Li Y."/>
            <person name="Zhang Y."/>
            <person name="Ai D."/>
            <person name="Zhao J."/>
            <person name="Shang C."/>
            <person name="Ma Y."/>
            <person name="Wu B."/>
            <person name="Wang M."/>
            <person name="Gao L."/>
            <person name="Sun D."/>
            <person name="Zhang P."/>
            <person name="Guo F."/>
            <person name="Wang W."/>
            <person name="Li Y."/>
            <person name="Wang J."/>
            <person name="Varshney R.K."/>
            <person name="Wang J."/>
            <person name="Ling H.Q."/>
            <person name="Wan P."/>
        </authorList>
    </citation>
    <scope>NUCLEOTIDE SEQUENCE</scope>
    <source>
        <strain evidence="2">cv. Jingnong 6</strain>
    </source>
</reference>
<proteinExistence type="predicted"/>
<sequence>MRSAEREDLIEELDVAGLEGNEKFGVSVGLDEGLADLRDDYEVILLYAGDADGFPDDGRGEAFSDEGRYEGHILVLEAEAVGEDVDAASDVEVAILRWEGFRRRAICLCMQRLAQ</sequence>
<dbReference type="Gramene" id="KOM37408">
    <property type="protein sequence ID" value="KOM37408"/>
    <property type="gene ID" value="LR48_Vigan03g079000"/>
</dbReference>
<gene>
    <name evidence="1" type="ORF">LR48_Vigan03g079000</name>
</gene>
<evidence type="ECO:0000313" key="2">
    <source>
        <dbReference type="Proteomes" id="UP000053144"/>
    </source>
</evidence>
<accession>A0A0L9U3K8</accession>
<name>A0A0L9U3K8_PHAAN</name>
<dbReference type="Proteomes" id="UP000053144">
    <property type="component" value="Chromosome 3"/>
</dbReference>
<dbReference type="AlphaFoldDB" id="A0A0L9U3K8"/>
<dbReference type="EMBL" id="CM003373">
    <property type="protein sequence ID" value="KOM37408.1"/>
    <property type="molecule type" value="Genomic_DNA"/>
</dbReference>
<organism evidence="1 2">
    <name type="scientific">Phaseolus angularis</name>
    <name type="common">Azuki bean</name>
    <name type="synonym">Vigna angularis</name>
    <dbReference type="NCBI Taxonomy" id="3914"/>
    <lineage>
        <taxon>Eukaryota</taxon>
        <taxon>Viridiplantae</taxon>
        <taxon>Streptophyta</taxon>
        <taxon>Embryophyta</taxon>
        <taxon>Tracheophyta</taxon>
        <taxon>Spermatophyta</taxon>
        <taxon>Magnoliopsida</taxon>
        <taxon>eudicotyledons</taxon>
        <taxon>Gunneridae</taxon>
        <taxon>Pentapetalae</taxon>
        <taxon>rosids</taxon>
        <taxon>fabids</taxon>
        <taxon>Fabales</taxon>
        <taxon>Fabaceae</taxon>
        <taxon>Papilionoideae</taxon>
        <taxon>50 kb inversion clade</taxon>
        <taxon>NPAAA clade</taxon>
        <taxon>indigoferoid/millettioid clade</taxon>
        <taxon>Phaseoleae</taxon>
        <taxon>Vigna</taxon>
    </lineage>
</organism>